<reference evidence="1" key="1">
    <citation type="submission" date="2018-05" db="EMBL/GenBank/DDBJ databases">
        <authorList>
            <person name="Lanie J.A."/>
            <person name="Ng W.-L."/>
            <person name="Kazmierczak K.M."/>
            <person name="Andrzejewski T.M."/>
            <person name="Davidsen T.M."/>
            <person name="Wayne K.J."/>
            <person name="Tettelin H."/>
            <person name="Glass J.I."/>
            <person name="Rusch D."/>
            <person name="Podicherti R."/>
            <person name="Tsui H.-C.T."/>
            <person name="Winkler M.E."/>
        </authorList>
    </citation>
    <scope>NUCLEOTIDE SEQUENCE</scope>
</reference>
<dbReference type="InterPro" id="IPR011990">
    <property type="entry name" value="TPR-like_helical_dom_sf"/>
</dbReference>
<dbReference type="Gene3D" id="1.25.40.10">
    <property type="entry name" value="Tetratricopeptide repeat domain"/>
    <property type="match status" value="1"/>
</dbReference>
<dbReference type="PROSITE" id="PS50005">
    <property type="entry name" value="TPR"/>
    <property type="match status" value="1"/>
</dbReference>
<dbReference type="AlphaFoldDB" id="A0A382NL24"/>
<dbReference type="InterPro" id="IPR019734">
    <property type="entry name" value="TPR_rpt"/>
</dbReference>
<evidence type="ECO:0000313" key="1">
    <source>
        <dbReference type="EMBL" id="SVC61350.1"/>
    </source>
</evidence>
<dbReference type="SUPFAM" id="SSF48452">
    <property type="entry name" value="TPR-like"/>
    <property type="match status" value="1"/>
</dbReference>
<dbReference type="PROSITE" id="PS51257">
    <property type="entry name" value="PROKAR_LIPOPROTEIN"/>
    <property type="match status" value="1"/>
</dbReference>
<proteinExistence type="predicted"/>
<protein>
    <recommendedName>
        <fullName evidence="2">Tetratricopeptide repeat protein</fullName>
    </recommendedName>
</protein>
<dbReference type="EMBL" id="UINC01100922">
    <property type="protein sequence ID" value="SVC61350.1"/>
    <property type="molecule type" value="Genomic_DNA"/>
</dbReference>
<sequence length="183" mass="20974">MLTQKFTYLFHLIFIGILFVSCTSQEYTTAKLAVQQSDWSKAAEWLPKAMALEPDNPEIPIVLGVEIHARNRNWHEMRTMFDKAMEIDPSKNVEVRGIFLPVSDQVNNYIEYYWAEQFNAGVEIFKKIQDDPDNKNNHLRTAIGNFKNASVINPSDGQTYTTLSKCYFDLGDKDTAVDLIKTA</sequence>
<evidence type="ECO:0008006" key="2">
    <source>
        <dbReference type="Google" id="ProtNLM"/>
    </source>
</evidence>
<name>A0A382NL24_9ZZZZ</name>
<organism evidence="1">
    <name type="scientific">marine metagenome</name>
    <dbReference type="NCBI Taxonomy" id="408172"/>
    <lineage>
        <taxon>unclassified sequences</taxon>
        <taxon>metagenomes</taxon>
        <taxon>ecological metagenomes</taxon>
    </lineage>
</organism>
<feature type="non-terminal residue" evidence="1">
    <location>
        <position position="183"/>
    </location>
</feature>
<gene>
    <name evidence="1" type="ORF">METZ01_LOCUS314204</name>
</gene>
<accession>A0A382NL24</accession>